<keyword evidence="4" id="KW-0255">Endonuclease</keyword>
<dbReference type="GO" id="GO:0004519">
    <property type="term" value="F:endonuclease activity"/>
    <property type="evidence" value="ECO:0007669"/>
    <property type="project" value="UniProtKB-KW"/>
</dbReference>
<evidence type="ECO:0000256" key="7">
    <source>
        <dbReference type="ARBA" id="ARBA00023048"/>
    </source>
</evidence>
<evidence type="ECO:0000256" key="3">
    <source>
        <dbReference type="ARBA" id="ARBA00022722"/>
    </source>
</evidence>
<dbReference type="GO" id="GO:0042742">
    <property type="term" value="P:defense response to bacterium"/>
    <property type="evidence" value="ECO:0007669"/>
    <property type="project" value="UniProtKB-KW"/>
</dbReference>
<accession>A0AB37YX26</accession>
<evidence type="ECO:0000256" key="2">
    <source>
        <dbReference type="ARBA" id="ARBA00022529"/>
    </source>
</evidence>
<keyword evidence="5" id="KW-0378">Hydrolase</keyword>
<dbReference type="SUPFAM" id="SSF54060">
    <property type="entry name" value="His-Me finger endonucleases"/>
    <property type="match status" value="1"/>
</dbReference>
<comment type="caution">
    <text evidence="8">The sequence shown here is derived from an EMBL/GenBank/DDBJ whole genome shotgun (WGS) entry which is preliminary data.</text>
</comment>
<protein>
    <recommendedName>
        <fullName evidence="10">HNH endonuclease</fullName>
    </recommendedName>
</protein>
<evidence type="ECO:0008006" key="10">
    <source>
        <dbReference type="Google" id="ProtNLM"/>
    </source>
</evidence>
<sequence>MLGTNFRGWKNGKSKKPTYSDDPQEIRNKLVGKEFKSFDEFRAEFWKTVADSSYANEFNRMNRMRMLEGKAPYTPGSEQYGAHKVYVLHHKQPIHQGGDVYNLDNLIIVSPKTHQTTLDPAYHFGKKGL</sequence>
<evidence type="ECO:0000256" key="1">
    <source>
        <dbReference type="ARBA" id="ARBA00006811"/>
    </source>
</evidence>
<dbReference type="GO" id="GO:0031640">
    <property type="term" value="P:killing of cells of another organism"/>
    <property type="evidence" value="ECO:0007669"/>
    <property type="project" value="UniProtKB-KW"/>
</dbReference>
<gene>
    <name evidence="8" type="ORF">BC10311_04159</name>
</gene>
<proteinExistence type="inferred from homology"/>
<dbReference type="EMBL" id="FMBG01000021">
    <property type="protein sequence ID" value="SCC53739.1"/>
    <property type="molecule type" value="Genomic_DNA"/>
</dbReference>
<organism evidence="8 9">
    <name type="scientific">Bacillus wiedmannii</name>
    <dbReference type="NCBI Taxonomy" id="1890302"/>
    <lineage>
        <taxon>Bacteria</taxon>
        <taxon>Bacillati</taxon>
        <taxon>Bacillota</taxon>
        <taxon>Bacilli</taxon>
        <taxon>Bacillales</taxon>
        <taxon>Bacillaceae</taxon>
        <taxon>Bacillus</taxon>
        <taxon>Bacillus cereus group</taxon>
    </lineage>
</organism>
<dbReference type="Gene3D" id="3.90.540.10">
    <property type="entry name" value="Colicin/pyocin, DNase domain"/>
    <property type="match status" value="1"/>
</dbReference>
<comment type="similarity">
    <text evidence="1">Belongs to the colicin/pyosin nuclease family.</text>
</comment>
<keyword evidence="3" id="KW-0540">Nuclease</keyword>
<evidence type="ECO:0000313" key="8">
    <source>
        <dbReference type="EMBL" id="SCC53739.1"/>
    </source>
</evidence>
<name>A0AB37YX26_9BACI</name>
<reference evidence="8 9" key="1">
    <citation type="submission" date="2016-08" db="EMBL/GenBank/DDBJ databases">
        <authorList>
            <person name="Loux V."/>
            <person name="Rue O."/>
        </authorList>
    </citation>
    <scope>NUCLEOTIDE SEQUENCE [LARGE SCALE GENOMIC DNA]</scope>
    <source>
        <strain evidence="8 9">WSBC_10311</strain>
    </source>
</reference>
<evidence type="ECO:0000313" key="9">
    <source>
        <dbReference type="Proteomes" id="UP000195728"/>
    </source>
</evidence>
<dbReference type="Pfam" id="PF21431">
    <property type="entry name" value="Col-Pyo_DNase"/>
    <property type="match status" value="1"/>
</dbReference>
<dbReference type="InterPro" id="IPR044925">
    <property type="entry name" value="His-Me_finger_sf"/>
</dbReference>
<dbReference type="AlphaFoldDB" id="A0AB37YX26"/>
<dbReference type="Proteomes" id="UP000195728">
    <property type="component" value="Unassembled WGS sequence"/>
</dbReference>
<dbReference type="PRINTS" id="PR01300">
    <property type="entry name" value="PYOCINKILLER"/>
</dbReference>
<keyword evidence="6" id="KW-0044">Antibiotic</keyword>
<evidence type="ECO:0000256" key="5">
    <source>
        <dbReference type="ARBA" id="ARBA00022801"/>
    </source>
</evidence>
<dbReference type="InterPro" id="IPR037146">
    <property type="entry name" value="Colicin/pyocin_DNase_dom_sf"/>
</dbReference>
<dbReference type="GO" id="GO:0016787">
    <property type="term" value="F:hydrolase activity"/>
    <property type="evidence" value="ECO:0007669"/>
    <property type="project" value="UniProtKB-KW"/>
</dbReference>
<evidence type="ECO:0000256" key="6">
    <source>
        <dbReference type="ARBA" id="ARBA00023022"/>
    </source>
</evidence>
<keyword evidence="7" id="KW-0078">Bacteriocin</keyword>
<dbReference type="GO" id="GO:0005102">
    <property type="term" value="F:signaling receptor binding"/>
    <property type="evidence" value="ECO:0007669"/>
    <property type="project" value="InterPro"/>
</dbReference>
<keyword evidence="2" id="KW-0929">Antimicrobial</keyword>
<dbReference type="GO" id="GO:0019835">
    <property type="term" value="P:cytolysis"/>
    <property type="evidence" value="ECO:0007669"/>
    <property type="project" value="InterPro"/>
</dbReference>
<dbReference type="InterPro" id="IPR003060">
    <property type="entry name" value="Pyocin_killer"/>
</dbReference>
<evidence type="ECO:0000256" key="4">
    <source>
        <dbReference type="ARBA" id="ARBA00022759"/>
    </source>
</evidence>